<organism evidence="2 3">
    <name type="scientific">Glomus cerebriforme</name>
    <dbReference type="NCBI Taxonomy" id="658196"/>
    <lineage>
        <taxon>Eukaryota</taxon>
        <taxon>Fungi</taxon>
        <taxon>Fungi incertae sedis</taxon>
        <taxon>Mucoromycota</taxon>
        <taxon>Glomeromycotina</taxon>
        <taxon>Glomeromycetes</taxon>
        <taxon>Glomerales</taxon>
        <taxon>Glomeraceae</taxon>
        <taxon>Glomus</taxon>
    </lineage>
</organism>
<dbReference type="AlphaFoldDB" id="A0A397SPH7"/>
<accession>A0A397SPH7</accession>
<dbReference type="EMBL" id="QKYT01000279">
    <property type="protein sequence ID" value="RIA88100.1"/>
    <property type="molecule type" value="Genomic_DNA"/>
</dbReference>
<evidence type="ECO:0000313" key="2">
    <source>
        <dbReference type="EMBL" id="RIA88100.1"/>
    </source>
</evidence>
<sequence length="339" mass="39145">MPTSLYRSFKAHINEIDSTFIELIIWHIENIWYDSDKVLSEYVFSWFLYLVQYPDRKPGSVLVLCSFLHSGKNILTDFIRKEVLGPELFFVASDFGKANDHLKLLITELISDAHIICLDVSSYCKENMEYFKHLEKILDNQNTPGIFMNYLLNNGEKLFTSAILENSETSKTFELPEPIVNEPKTSKLPESVKPISEVMNMPSKETNSFKPINEVSSSILLFRAQHEERLRKKERLMGEEIIRHNLKDKEITSLIDTQVDTNATEGLVNATKNLVNAKENLYELKLKARAYDRYIENTDEDDSSKCLRQETIISEEDKKQPDANTIPKADDDNFDSTLN</sequence>
<dbReference type="Proteomes" id="UP000265703">
    <property type="component" value="Unassembled WGS sequence"/>
</dbReference>
<evidence type="ECO:0000256" key="1">
    <source>
        <dbReference type="SAM" id="MobiDB-lite"/>
    </source>
</evidence>
<keyword evidence="3" id="KW-1185">Reference proteome</keyword>
<protein>
    <submittedName>
        <fullName evidence="2">Uncharacterized protein</fullName>
    </submittedName>
</protein>
<comment type="caution">
    <text evidence="2">The sequence shown here is derived from an EMBL/GenBank/DDBJ whole genome shotgun (WGS) entry which is preliminary data.</text>
</comment>
<proteinExistence type="predicted"/>
<evidence type="ECO:0000313" key="3">
    <source>
        <dbReference type="Proteomes" id="UP000265703"/>
    </source>
</evidence>
<feature type="region of interest" description="Disordered" evidence="1">
    <location>
        <begin position="311"/>
        <end position="339"/>
    </location>
</feature>
<reference evidence="2 3" key="1">
    <citation type="submission" date="2018-06" db="EMBL/GenBank/DDBJ databases">
        <title>Comparative genomics reveals the genomic features of Rhizophagus irregularis, R. cerebriforme, R. diaphanum and Gigaspora rosea, and their symbiotic lifestyle signature.</title>
        <authorList>
            <person name="Morin E."/>
            <person name="San Clemente H."/>
            <person name="Chen E.C.H."/>
            <person name="De La Providencia I."/>
            <person name="Hainaut M."/>
            <person name="Kuo A."/>
            <person name="Kohler A."/>
            <person name="Murat C."/>
            <person name="Tang N."/>
            <person name="Roy S."/>
            <person name="Loubradou J."/>
            <person name="Henrissat B."/>
            <person name="Grigoriev I.V."/>
            <person name="Corradi N."/>
            <person name="Roux C."/>
            <person name="Martin F.M."/>
        </authorList>
    </citation>
    <scope>NUCLEOTIDE SEQUENCE [LARGE SCALE GENOMIC DNA]</scope>
    <source>
        <strain evidence="2 3">DAOM 227022</strain>
    </source>
</reference>
<dbReference type="OrthoDB" id="2430144at2759"/>
<gene>
    <name evidence="2" type="ORF">C1645_826872</name>
</gene>
<name>A0A397SPH7_9GLOM</name>